<keyword evidence="1" id="KW-0812">Transmembrane</keyword>
<gene>
    <name evidence="2" type="ORF">K504DRAFT_161697</name>
</gene>
<accession>A0A6G1JVL7</accession>
<protein>
    <submittedName>
        <fullName evidence="2">Uncharacterized protein</fullName>
    </submittedName>
</protein>
<evidence type="ECO:0000313" key="2">
    <source>
        <dbReference type="EMBL" id="KAF2704261.1"/>
    </source>
</evidence>
<dbReference type="EMBL" id="MU005783">
    <property type="protein sequence ID" value="KAF2704261.1"/>
    <property type="molecule type" value="Genomic_DNA"/>
</dbReference>
<keyword evidence="3" id="KW-1185">Reference proteome</keyword>
<sequence>MARLSSFPRDERLGAGFWSRCLLIIFKRRTKGIWWKRFFFSLDILIDILICMAVAIVKLEGGGEEGEMDMRKVGSTLVMIYPIRSRRDVYFQSMVPFHALGMLVLAVQLCRNRIGQKFYRSLSVTFLTTIWVMLNVCIPMTLSIRLACFAQGNYRSCKRLLLHVLYFSTQAIEIHFKGRYPWGWIQKAKADTGLAGLGRQL</sequence>
<feature type="transmembrane region" description="Helical" evidence="1">
    <location>
        <begin position="89"/>
        <end position="110"/>
    </location>
</feature>
<dbReference type="Proteomes" id="UP000799428">
    <property type="component" value="Unassembled WGS sequence"/>
</dbReference>
<keyword evidence="1" id="KW-0472">Membrane</keyword>
<evidence type="ECO:0000256" key="1">
    <source>
        <dbReference type="SAM" id="Phobius"/>
    </source>
</evidence>
<evidence type="ECO:0000313" key="3">
    <source>
        <dbReference type="Proteomes" id="UP000799428"/>
    </source>
</evidence>
<organism evidence="2 3">
    <name type="scientific">Pleomassaria siparia CBS 279.74</name>
    <dbReference type="NCBI Taxonomy" id="1314801"/>
    <lineage>
        <taxon>Eukaryota</taxon>
        <taxon>Fungi</taxon>
        <taxon>Dikarya</taxon>
        <taxon>Ascomycota</taxon>
        <taxon>Pezizomycotina</taxon>
        <taxon>Dothideomycetes</taxon>
        <taxon>Pleosporomycetidae</taxon>
        <taxon>Pleosporales</taxon>
        <taxon>Pleomassariaceae</taxon>
        <taxon>Pleomassaria</taxon>
    </lineage>
</organism>
<proteinExistence type="predicted"/>
<feature type="transmembrane region" description="Helical" evidence="1">
    <location>
        <begin position="122"/>
        <end position="142"/>
    </location>
</feature>
<name>A0A6G1JVL7_9PLEO</name>
<dbReference type="AlphaFoldDB" id="A0A6G1JVL7"/>
<keyword evidence="1" id="KW-1133">Transmembrane helix</keyword>
<feature type="transmembrane region" description="Helical" evidence="1">
    <location>
        <begin position="38"/>
        <end position="57"/>
    </location>
</feature>
<reference evidence="2" key="1">
    <citation type="journal article" date="2020" name="Stud. Mycol.">
        <title>101 Dothideomycetes genomes: a test case for predicting lifestyles and emergence of pathogens.</title>
        <authorList>
            <person name="Haridas S."/>
            <person name="Albert R."/>
            <person name="Binder M."/>
            <person name="Bloem J."/>
            <person name="Labutti K."/>
            <person name="Salamov A."/>
            <person name="Andreopoulos B."/>
            <person name="Baker S."/>
            <person name="Barry K."/>
            <person name="Bills G."/>
            <person name="Bluhm B."/>
            <person name="Cannon C."/>
            <person name="Castanera R."/>
            <person name="Culley D."/>
            <person name="Daum C."/>
            <person name="Ezra D."/>
            <person name="Gonzalez J."/>
            <person name="Henrissat B."/>
            <person name="Kuo A."/>
            <person name="Liang C."/>
            <person name="Lipzen A."/>
            <person name="Lutzoni F."/>
            <person name="Magnuson J."/>
            <person name="Mondo S."/>
            <person name="Nolan M."/>
            <person name="Ohm R."/>
            <person name="Pangilinan J."/>
            <person name="Park H.-J."/>
            <person name="Ramirez L."/>
            <person name="Alfaro M."/>
            <person name="Sun H."/>
            <person name="Tritt A."/>
            <person name="Yoshinaga Y."/>
            <person name="Zwiers L.-H."/>
            <person name="Turgeon B."/>
            <person name="Goodwin S."/>
            <person name="Spatafora J."/>
            <person name="Crous P."/>
            <person name="Grigoriev I."/>
        </authorList>
    </citation>
    <scope>NUCLEOTIDE SEQUENCE</scope>
    <source>
        <strain evidence="2">CBS 279.74</strain>
    </source>
</reference>